<keyword evidence="3 5" id="KW-0698">rRNA processing</keyword>
<comment type="similarity">
    <text evidence="2 5">Belongs to the UTP11 family.</text>
</comment>
<dbReference type="InterPro" id="IPR007144">
    <property type="entry name" value="SSU_processome_Utp11"/>
</dbReference>
<comment type="subcellular location">
    <subcellularLocation>
        <location evidence="1 5">Nucleus</location>
        <location evidence="1 5">Nucleolus</location>
    </subcellularLocation>
</comment>
<accession>A0A8C4Z771</accession>
<evidence type="ECO:0000256" key="3">
    <source>
        <dbReference type="ARBA" id="ARBA00022552"/>
    </source>
</evidence>
<dbReference type="GO" id="GO:0032040">
    <property type="term" value="C:small-subunit processome"/>
    <property type="evidence" value="ECO:0007669"/>
    <property type="project" value="UniProtKB-UniRule"/>
</dbReference>
<evidence type="ECO:0000256" key="4">
    <source>
        <dbReference type="ARBA" id="ARBA00023242"/>
    </source>
</evidence>
<reference evidence="6" key="2">
    <citation type="submission" date="2025-09" db="UniProtKB">
        <authorList>
            <consortium name="Ensembl"/>
        </authorList>
    </citation>
    <scope>IDENTIFICATION</scope>
</reference>
<dbReference type="PIRSF" id="PIRSF015952">
    <property type="entry name" value="U3snoRNP11"/>
    <property type="match status" value="1"/>
</dbReference>
<dbReference type="OrthoDB" id="29058at2759"/>
<dbReference type="AlphaFoldDB" id="A0A8C4Z771"/>
<dbReference type="Proteomes" id="UP000694546">
    <property type="component" value="Chromosome 6"/>
</dbReference>
<comment type="subunit">
    <text evidence="5">Component of the ribosomal small subunit (SSU) processome.</text>
</comment>
<dbReference type="GeneTree" id="ENSGT00390000005813"/>
<dbReference type="GO" id="GO:0006364">
    <property type="term" value="P:rRNA processing"/>
    <property type="evidence" value="ECO:0007669"/>
    <property type="project" value="UniProtKB-UniRule"/>
</dbReference>
<protein>
    <recommendedName>
        <fullName evidence="5">U3 small nucleolar RNA-associated protein 11</fullName>
        <shortName evidence="5">U3 snoRNA-associated protein 11</shortName>
    </recommendedName>
</protein>
<keyword evidence="4 5" id="KW-0539">Nucleus</keyword>
<dbReference type="RefSeq" id="XP_030215201.1">
    <property type="nucleotide sequence ID" value="XM_030359341.1"/>
</dbReference>
<evidence type="ECO:0000313" key="7">
    <source>
        <dbReference type="Proteomes" id="UP000694546"/>
    </source>
</evidence>
<evidence type="ECO:0000256" key="1">
    <source>
        <dbReference type="ARBA" id="ARBA00004604"/>
    </source>
</evidence>
<sequence>MATFRKALKSKQRNHHERAQLGSRNFLGLLEKKKDYKLRANDYHKKQNLLSALRRKAMEKNPDEFYYKMISSKLEDGVHRANREAWDVEVTEEQRKMMRTQDLKYVEMRRLADAKKIERMKGELHLLDAKGKQENQHTFFVDSKREVQDFSLAERLNTVPELVGRAYNRPTLETLKTKIIKGPTDNYSLQKLARQRGHQYTILSQRIERERKLYVIGQKIQSRREIQEKTKRVKMSNETKEAAAVYKYEAKRKR</sequence>
<dbReference type="PANTHER" id="PTHR12838:SF0">
    <property type="entry name" value="U3 SMALL NUCLEOLAR RNA-ASSOCIATED PROTEIN 11-RELATED"/>
    <property type="match status" value="1"/>
</dbReference>
<dbReference type="Pfam" id="PF03998">
    <property type="entry name" value="Utp11"/>
    <property type="match status" value="1"/>
</dbReference>
<reference evidence="6" key="1">
    <citation type="submission" date="2025-08" db="UniProtKB">
        <authorList>
            <consortium name="Ensembl"/>
        </authorList>
    </citation>
    <scope>IDENTIFICATION</scope>
</reference>
<gene>
    <name evidence="6" type="primary">utp11</name>
</gene>
<organism evidence="6 7">
    <name type="scientific">Gadus morhua</name>
    <name type="common">Atlantic cod</name>
    <dbReference type="NCBI Taxonomy" id="8049"/>
    <lineage>
        <taxon>Eukaryota</taxon>
        <taxon>Metazoa</taxon>
        <taxon>Chordata</taxon>
        <taxon>Craniata</taxon>
        <taxon>Vertebrata</taxon>
        <taxon>Euteleostomi</taxon>
        <taxon>Actinopterygii</taxon>
        <taxon>Neopterygii</taxon>
        <taxon>Teleostei</taxon>
        <taxon>Neoteleostei</taxon>
        <taxon>Acanthomorphata</taxon>
        <taxon>Zeiogadaria</taxon>
        <taxon>Gadariae</taxon>
        <taxon>Gadiformes</taxon>
        <taxon>Gadoidei</taxon>
        <taxon>Gadidae</taxon>
        <taxon>Gadus</taxon>
    </lineage>
</organism>
<comment type="function">
    <text evidence="5">Involved in nucleolar processing of pre-18S ribosomal RNA.</text>
</comment>
<dbReference type="Ensembl" id="ENSGMOT00000007541.2">
    <property type="protein sequence ID" value="ENSGMOP00000007331.2"/>
    <property type="gene ID" value="ENSGMOG00000006896.2"/>
</dbReference>
<keyword evidence="7" id="KW-1185">Reference proteome</keyword>
<evidence type="ECO:0000256" key="2">
    <source>
        <dbReference type="ARBA" id="ARBA00008105"/>
    </source>
</evidence>
<name>A0A8C4Z771_GADMO</name>
<dbReference type="OMA" id="DLKYVVM"/>
<proteinExistence type="inferred from homology"/>
<evidence type="ECO:0000256" key="5">
    <source>
        <dbReference type="PIRNR" id="PIRNR015952"/>
    </source>
</evidence>
<evidence type="ECO:0000313" key="6">
    <source>
        <dbReference type="Ensembl" id="ENSGMOP00000007331.2"/>
    </source>
</evidence>
<dbReference type="GeneID" id="115545867"/>
<dbReference type="PANTHER" id="PTHR12838">
    <property type="entry name" value="U3 SMALL NUCLEOLAR RNA-ASSOCIATED PROTEIN 11"/>
    <property type="match status" value="1"/>
</dbReference>